<dbReference type="EMBL" id="JACHND010000001">
    <property type="protein sequence ID" value="MBB4700476.1"/>
    <property type="molecule type" value="Genomic_DNA"/>
</dbReference>
<reference evidence="2 3" key="1">
    <citation type="submission" date="2020-08" db="EMBL/GenBank/DDBJ databases">
        <title>Sequencing the genomes of 1000 actinobacteria strains.</title>
        <authorList>
            <person name="Klenk H.-P."/>
        </authorList>
    </citation>
    <scope>NUCLEOTIDE SEQUENCE [LARGE SCALE GENOMIC DNA]</scope>
    <source>
        <strain evidence="2 3">DSM 45784</strain>
    </source>
</reference>
<evidence type="ECO:0000259" key="1">
    <source>
        <dbReference type="Pfam" id="PF04149"/>
    </source>
</evidence>
<feature type="domain" description="DUF397" evidence="1">
    <location>
        <begin position="9"/>
        <end position="73"/>
    </location>
</feature>
<protein>
    <recommendedName>
        <fullName evidence="1">DUF397 domain-containing protein</fullName>
    </recommendedName>
</protein>
<dbReference type="Proteomes" id="UP000542210">
    <property type="component" value="Unassembled WGS sequence"/>
</dbReference>
<organism evidence="2 3">
    <name type="scientific">Sphaerisporangium siamense</name>
    <dbReference type="NCBI Taxonomy" id="795645"/>
    <lineage>
        <taxon>Bacteria</taxon>
        <taxon>Bacillati</taxon>
        <taxon>Actinomycetota</taxon>
        <taxon>Actinomycetes</taxon>
        <taxon>Streptosporangiales</taxon>
        <taxon>Streptosporangiaceae</taxon>
        <taxon>Sphaerisporangium</taxon>
    </lineage>
</organism>
<evidence type="ECO:0000313" key="2">
    <source>
        <dbReference type="EMBL" id="MBB4700476.1"/>
    </source>
</evidence>
<dbReference type="Pfam" id="PF04149">
    <property type="entry name" value="DUF397"/>
    <property type="match status" value="1"/>
</dbReference>
<name>A0A7W7D7P2_9ACTN</name>
<comment type="caution">
    <text evidence="2">The sequence shown here is derived from an EMBL/GenBank/DDBJ whole genome shotgun (WGS) entry which is preliminary data.</text>
</comment>
<dbReference type="AlphaFoldDB" id="A0A7W7D7P2"/>
<keyword evidence="3" id="KW-1185">Reference proteome</keyword>
<evidence type="ECO:0000313" key="3">
    <source>
        <dbReference type="Proteomes" id="UP000542210"/>
    </source>
</evidence>
<accession>A0A7W7D7P2</accession>
<sequence>MNDKLRPYAQWRKSSYSNNGGACVEVAVSHDASRAEHGAEDRSLYLVRDSKDIHGPILGFSRAGWGAFRTALKNGDL</sequence>
<gene>
    <name evidence="2" type="ORF">BJ982_002020</name>
</gene>
<dbReference type="RefSeq" id="WP_184878732.1">
    <property type="nucleotide sequence ID" value="NZ_BOOV01000034.1"/>
</dbReference>
<dbReference type="InterPro" id="IPR007278">
    <property type="entry name" value="DUF397"/>
</dbReference>
<proteinExistence type="predicted"/>